<dbReference type="Proteomes" id="UP000012960">
    <property type="component" value="Unplaced"/>
</dbReference>
<dbReference type="InParanoid" id="A0A804L1F1"/>
<reference evidence="1" key="1">
    <citation type="submission" date="2021-05" db="UniProtKB">
        <authorList>
            <consortium name="EnsemblPlants"/>
        </authorList>
    </citation>
    <scope>IDENTIFICATION</scope>
    <source>
        <strain evidence="1">subsp. malaccensis</strain>
    </source>
</reference>
<evidence type="ECO:0000313" key="2">
    <source>
        <dbReference type="Proteomes" id="UP000012960"/>
    </source>
</evidence>
<organism evidence="1 2">
    <name type="scientific">Musa acuminata subsp. malaccensis</name>
    <name type="common">Wild banana</name>
    <name type="synonym">Musa malaccensis</name>
    <dbReference type="NCBI Taxonomy" id="214687"/>
    <lineage>
        <taxon>Eukaryota</taxon>
        <taxon>Viridiplantae</taxon>
        <taxon>Streptophyta</taxon>
        <taxon>Embryophyta</taxon>
        <taxon>Tracheophyta</taxon>
        <taxon>Spermatophyta</taxon>
        <taxon>Magnoliopsida</taxon>
        <taxon>Liliopsida</taxon>
        <taxon>Zingiberales</taxon>
        <taxon>Musaceae</taxon>
        <taxon>Musa</taxon>
    </lineage>
</organism>
<dbReference type="AlphaFoldDB" id="A0A804L1F1"/>
<evidence type="ECO:0000313" key="1">
    <source>
        <dbReference type="EnsemblPlants" id="Ma10_p28840.1"/>
    </source>
</evidence>
<keyword evidence="2" id="KW-1185">Reference proteome</keyword>
<dbReference type="Gramene" id="Ma10_t28840.1">
    <property type="protein sequence ID" value="Ma10_p28840.1"/>
    <property type="gene ID" value="Ma10_g28840"/>
</dbReference>
<sequence length="45" mass="5357">MPCVGKYSQSTRIKMLNGSFFFFWRPPSLLKFFFNMMSDPDVDEN</sequence>
<protein>
    <submittedName>
        <fullName evidence="1">Uncharacterized protein</fullName>
    </submittedName>
</protein>
<proteinExistence type="predicted"/>
<dbReference type="EnsemblPlants" id="Ma10_t28840.1">
    <property type="protein sequence ID" value="Ma10_p28840.1"/>
    <property type="gene ID" value="Ma10_g28840"/>
</dbReference>
<name>A0A804L1F1_MUSAM</name>
<accession>A0A804L1F1</accession>